<dbReference type="SUPFAM" id="SSF52540">
    <property type="entry name" value="P-loop containing nucleoside triphosphate hydrolases"/>
    <property type="match status" value="1"/>
</dbReference>
<dbReference type="GO" id="GO:0016887">
    <property type="term" value="F:ATP hydrolysis activity"/>
    <property type="evidence" value="ECO:0007669"/>
    <property type="project" value="InterPro"/>
</dbReference>
<keyword evidence="6" id="KW-1185">Reference proteome</keyword>
<dbReference type="GO" id="GO:0005524">
    <property type="term" value="F:ATP binding"/>
    <property type="evidence" value="ECO:0007669"/>
    <property type="project" value="UniProtKB-KW"/>
</dbReference>
<dbReference type="PANTHER" id="PTHR42711">
    <property type="entry name" value="ABC TRANSPORTER ATP-BINDING PROTEIN"/>
    <property type="match status" value="1"/>
</dbReference>
<dbReference type="Gene3D" id="3.40.50.300">
    <property type="entry name" value="P-loop containing nucleotide triphosphate hydrolases"/>
    <property type="match status" value="1"/>
</dbReference>
<evidence type="ECO:0000256" key="1">
    <source>
        <dbReference type="ARBA" id="ARBA00022448"/>
    </source>
</evidence>
<gene>
    <name evidence="5" type="primary">yxlF_8</name>
    <name evidence="5" type="ORF">Poly30_46440</name>
</gene>
<dbReference type="PANTHER" id="PTHR42711:SF16">
    <property type="entry name" value="ABC TRANSPORTER ATP-BINDING PROTEIN"/>
    <property type="match status" value="1"/>
</dbReference>
<evidence type="ECO:0000313" key="6">
    <source>
        <dbReference type="Proteomes" id="UP000320390"/>
    </source>
</evidence>
<dbReference type="InterPro" id="IPR027417">
    <property type="entry name" value="P-loop_NTPase"/>
</dbReference>
<evidence type="ECO:0000259" key="4">
    <source>
        <dbReference type="PROSITE" id="PS50893"/>
    </source>
</evidence>
<sequence>MTRPAIQLTRVTKTFGSHTAVRDLSLEVPEGSLYGFIGPNGSGKTTTIRMILHILSPDSGEVSVLGEVGTRASNDRIGYLPEERGLYKKMKVGRLLGYYGSLKGMPLREARKEADRWLERLGLTEWKDARVEALSKGMSQKIQFISTVISKPRLIILDEPFSGLDPVNLEVLRSAILELVTDGTTVVLSTHDMAVAEQLCDHLIMIFKGDKVLDGTMNDIYGKYGQDTIRVRTEAGVRALQGIAGIEHVADMGTFQEVRFRGDSQDLLQALAARTRLTQFEETRPTLHDIFIRIAGPEAARSTGDGAEVALAAGGMTS</sequence>
<keyword evidence="2" id="KW-0547">Nucleotide-binding</keyword>
<feature type="domain" description="ABC transporter" evidence="4">
    <location>
        <begin position="6"/>
        <end position="233"/>
    </location>
</feature>
<protein>
    <submittedName>
        <fullName evidence="5">Putative ABC transporter ATP-binding protein YxlF</fullName>
        <ecNumber evidence="5">3.6.3.-</ecNumber>
    </submittedName>
</protein>
<reference evidence="5 6" key="1">
    <citation type="submission" date="2019-02" db="EMBL/GenBank/DDBJ databases">
        <title>Deep-cultivation of Planctomycetes and their phenomic and genomic characterization uncovers novel biology.</title>
        <authorList>
            <person name="Wiegand S."/>
            <person name="Jogler M."/>
            <person name="Boedeker C."/>
            <person name="Pinto D."/>
            <person name="Vollmers J."/>
            <person name="Rivas-Marin E."/>
            <person name="Kohn T."/>
            <person name="Peeters S.H."/>
            <person name="Heuer A."/>
            <person name="Rast P."/>
            <person name="Oberbeckmann S."/>
            <person name="Bunk B."/>
            <person name="Jeske O."/>
            <person name="Meyerdierks A."/>
            <person name="Storesund J.E."/>
            <person name="Kallscheuer N."/>
            <person name="Luecker S."/>
            <person name="Lage O.M."/>
            <person name="Pohl T."/>
            <person name="Merkel B.J."/>
            <person name="Hornburger P."/>
            <person name="Mueller R.-W."/>
            <person name="Bruemmer F."/>
            <person name="Labrenz M."/>
            <person name="Spormann A.M."/>
            <person name="Op den Camp H."/>
            <person name="Overmann J."/>
            <person name="Amann R."/>
            <person name="Jetten M.S.M."/>
            <person name="Mascher T."/>
            <person name="Medema M.H."/>
            <person name="Devos D.P."/>
            <person name="Kaster A.-K."/>
            <person name="Ovreas L."/>
            <person name="Rohde M."/>
            <person name="Galperin M.Y."/>
            <person name="Jogler C."/>
        </authorList>
    </citation>
    <scope>NUCLEOTIDE SEQUENCE [LARGE SCALE GENOMIC DNA]</scope>
    <source>
        <strain evidence="5 6">Poly30</strain>
    </source>
</reference>
<keyword evidence="5" id="KW-0378">Hydrolase</keyword>
<dbReference type="EC" id="3.6.3.-" evidence="5"/>
<keyword evidence="1" id="KW-0813">Transport</keyword>
<dbReference type="Pfam" id="PF00005">
    <property type="entry name" value="ABC_tran"/>
    <property type="match status" value="1"/>
</dbReference>
<dbReference type="Proteomes" id="UP000320390">
    <property type="component" value="Chromosome"/>
</dbReference>
<dbReference type="OrthoDB" id="9801987at2"/>
<dbReference type="InterPro" id="IPR003593">
    <property type="entry name" value="AAA+_ATPase"/>
</dbReference>
<organism evidence="5 6">
    <name type="scientific">Saltatorellus ferox</name>
    <dbReference type="NCBI Taxonomy" id="2528018"/>
    <lineage>
        <taxon>Bacteria</taxon>
        <taxon>Pseudomonadati</taxon>
        <taxon>Planctomycetota</taxon>
        <taxon>Planctomycetia</taxon>
        <taxon>Planctomycetia incertae sedis</taxon>
        <taxon>Saltatorellus</taxon>
    </lineage>
</organism>
<dbReference type="InterPro" id="IPR025302">
    <property type="entry name" value="DrrA1/2-like_C"/>
</dbReference>
<accession>A0A518EYC8</accession>
<dbReference type="SMART" id="SM00382">
    <property type="entry name" value="AAA"/>
    <property type="match status" value="1"/>
</dbReference>
<dbReference type="AlphaFoldDB" id="A0A518EYC8"/>
<evidence type="ECO:0000256" key="2">
    <source>
        <dbReference type="ARBA" id="ARBA00022741"/>
    </source>
</evidence>
<name>A0A518EYC8_9BACT</name>
<evidence type="ECO:0000256" key="3">
    <source>
        <dbReference type="ARBA" id="ARBA00022840"/>
    </source>
</evidence>
<dbReference type="PROSITE" id="PS50893">
    <property type="entry name" value="ABC_TRANSPORTER_2"/>
    <property type="match status" value="1"/>
</dbReference>
<dbReference type="EMBL" id="CP036434">
    <property type="protein sequence ID" value="QDV09087.1"/>
    <property type="molecule type" value="Genomic_DNA"/>
</dbReference>
<proteinExistence type="predicted"/>
<dbReference type="PROSITE" id="PS00211">
    <property type="entry name" value="ABC_TRANSPORTER_1"/>
    <property type="match status" value="1"/>
</dbReference>
<dbReference type="Pfam" id="PF13732">
    <property type="entry name" value="DrrA1-3_C"/>
    <property type="match status" value="1"/>
</dbReference>
<keyword evidence="3 5" id="KW-0067">ATP-binding</keyword>
<dbReference type="InterPro" id="IPR017871">
    <property type="entry name" value="ABC_transporter-like_CS"/>
</dbReference>
<evidence type="ECO:0000313" key="5">
    <source>
        <dbReference type="EMBL" id="QDV09087.1"/>
    </source>
</evidence>
<dbReference type="InterPro" id="IPR003439">
    <property type="entry name" value="ABC_transporter-like_ATP-bd"/>
</dbReference>
<dbReference type="InterPro" id="IPR050763">
    <property type="entry name" value="ABC_transporter_ATP-binding"/>
</dbReference>